<feature type="domain" description="C2H2-type" evidence="9">
    <location>
        <begin position="171"/>
        <end position="199"/>
    </location>
</feature>
<comment type="subcellular location">
    <subcellularLocation>
        <location evidence="1">Nucleus</location>
    </subcellularLocation>
</comment>
<sequence length="620" mass="70055">MMCNYCNYTSPKRYLLTRHMKSHSEDRPHKCNICERCFKTMASLQNHVNTHTGTRPHKCKQCEAAFTTSGELVRHIRYKHTFEKPHKCTECDYASVELSKLKRHMRSHTGERPYQCPHCQYASPDTYKLKRHMRIHTGEKPYECDVCHAKFTQSNSLKAHKLIHSGNKPVFQCELCPTTCGRKTDLKIHMQKLHTSEKPLVCRKCNKTLPDRYTYKMHIKSHDGEKCFKCDHCDYAALSQRHLESHSLTHTGEKPFECDECEHTFRQKQLLKRHKNLYHTPDYSPPEPKDKMYDCTECDKSFAHKGNLLRHMQLHDPDNPLYRDIDDSSPTRRRSIENSSVPLTAEQLLQGSILNEMKEGKLGNTPKVVIVHPDGRVEEVTSKLQSMVQEKTMEDMLLAAVEQADNSGMEHVTSQQVSQTQPSGTTVQNIFTTVPVVSVNGEQKSLTDNTAKIGSFESVIIPIVTQSSLPVVNIVSSASQNSGITSVLSTDNSLPVTVYQQGTSTLSEQPVPITLQQGTSTVSIVNAKPVNPKNNPDGSSILILPGEERKDVETQAAIESGDEAEEVYHIVHVADSTEETSHGNLHIDLSLNNQQSEIQGGRKRKDPESEMTTVNKKQCT</sequence>
<dbReference type="InterPro" id="IPR036236">
    <property type="entry name" value="Znf_C2H2_sf"/>
</dbReference>
<feature type="domain" description="C2H2-type" evidence="9">
    <location>
        <begin position="256"/>
        <end position="284"/>
    </location>
</feature>
<evidence type="ECO:0000313" key="11">
    <source>
        <dbReference type="Proteomes" id="UP001217089"/>
    </source>
</evidence>
<proteinExistence type="predicted"/>
<evidence type="ECO:0000256" key="2">
    <source>
        <dbReference type="ARBA" id="ARBA00022723"/>
    </source>
</evidence>
<dbReference type="Gene3D" id="3.30.160.60">
    <property type="entry name" value="Classic Zinc Finger"/>
    <property type="match status" value="9"/>
</dbReference>
<keyword evidence="3" id="KW-0677">Repeat</keyword>
<dbReference type="PROSITE" id="PS00028">
    <property type="entry name" value="ZINC_FINGER_C2H2_1"/>
    <property type="match status" value="7"/>
</dbReference>
<evidence type="ECO:0000259" key="9">
    <source>
        <dbReference type="PROSITE" id="PS50157"/>
    </source>
</evidence>
<dbReference type="SMART" id="SM00355">
    <property type="entry name" value="ZnF_C2H2"/>
    <property type="match status" value="11"/>
</dbReference>
<keyword evidence="5" id="KW-0862">Zinc</keyword>
<evidence type="ECO:0000256" key="4">
    <source>
        <dbReference type="ARBA" id="ARBA00022771"/>
    </source>
</evidence>
<feature type="domain" description="C2H2-type" evidence="9">
    <location>
        <begin position="114"/>
        <end position="141"/>
    </location>
</feature>
<evidence type="ECO:0000256" key="3">
    <source>
        <dbReference type="ARBA" id="ARBA00022737"/>
    </source>
</evidence>
<dbReference type="Proteomes" id="UP001217089">
    <property type="component" value="Unassembled WGS sequence"/>
</dbReference>
<evidence type="ECO:0000313" key="10">
    <source>
        <dbReference type="EMBL" id="KAJ8303600.1"/>
    </source>
</evidence>
<keyword evidence="6" id="KW-0539">Nucleus</keyword>
<name>A0ABQ9EJN0_TEGGR</name>
<keyword evidence="4 7" id="KW-0863">Zinc-finger</keyword>
<feature type="domain" description="C2H2-type" evidence="9">
    <location>
        <begin position="200"/>
        <end position="227"/>
    </location>
</feature>
<evidence type="ECO:0000256" key="6">
    <source>
        <dbReference type="ARBA" id="ARBA00023242"/>
    </source>
</evidence>
<evidence type="ECO:0000256" key="7">
    <source>
        <dbReference type="PROSITE-ProRule" id="PRU00042"/>
    </source>
</evidence>
<reference evidence="10 11" key="1">
    <citation type="submission" date="2022-12" db="EMBL/GenBank/DDBJ databases">
        <title>Chromosome-level genome of Tegillarca granosa.</title>
        <authorList>
            <person name="Kim J."/>
        </authorList>
    </citation>
    <scope>NUCLEOTIDE SEQUENCE [LARGE SCALE GENOMIC DNA]</scope>
    <source>
        <strain evidence="10">Teg-2019</strain>
        <tissue evidence="10">Adductor muscle</tissue>
    </source>
</reference>
<feature type="domain" description="C2H2-type" evidence="9">
    <location>
        <begin position="142"/>
        <end position="169"/>
    </location>
</feature>
<protein>
    <recommendedName>
        <fullName evidence="9">C2H2-type domain-containing protein</fullName>
    </recommendedName>
</protein>
<organism evidence="10 11">
    <name type="scientific">Tegillarca granosa</name>
    <name type="common">Malaysian cockle</name>
    <name type="synonym">Anadara granosa</name>
    <dbReference type="NCBI Taxonomy" id="220873"/>
    <lineage>
        <taxon>Eukaryota</taxon>
        <taxon>Metazoa</taxon>
        <taxon>Spiralia</taxon>
        <taxon>Lophotrochozoa</taxon>
        <taxon>Mollusca</taxon>
        <taxon>Bivalvia</taxon>
        <taxon>Autobranchia</taxon>
        <taxon>Pteriomorphia</taxon>
        <taxon>Arcoida</taxon>
        <taxon>Arcoidea</taxon>
        <taxon>Arcidae</taxon>
        <taxon>Tegillarca</taxon>
    </lineage>
</organism>
<feature type="domain" description="C2H2-type" evidence="9">
    <location>
        <begin position="1"/>
        <end position="28"/>
    </location>
</feature>
<accession>A0ABQ9EJN0</accession>
<evidence type="ECO:0000256" key="8">
    <source>
        <dbReference type="SAM" id="MobiDB-lite"/>
    </source>
</evidence>
<dbReference type="PANTHER" id="PTHR24388">
    <property type="entry name" value="ZINC FINGER PROTEIN"/>
    <property type="match status" value="1"/>
</dbReference>
<feature type="compositionally biased region" description="Polar residues" evidence="8">
    <location>
        <begin position="610"/>
        <end position="620"/>
    </location>
</feature>
<feature type="region of interest" description="Disordered" evidence="8">
    <location>
        <begin position="592"/>
        <end position="620"/>
    </location>
</feature>
<dbReference type="PROSITE" id="PS50157">
    <property type="entry name" value="ZINC_FINGER_C2H2_2"/>
    <property type="match status" value="11"/>
</dbReference>
<keyword evidence="11" id="KW-1185">Reference proteome</keyword>
<feature type="domain" description="C2H2-type" evidence="9">
    <location>
        <begin position="29"/>
        <end position="56"/>
    </location>
</feature>
<dbReference type="EMBL" id="JARBDR010000917">
    <property type="protein sequence ID" value="KAJ8303600.1"/>
    <property type="molecule type" value="Genomic_DNA"/>
</dbReference>
<dbReference type="SUPFAM" id="SSF57667">
    <property type="entry name" value="beta-beta-alpha zinc fingers"/>
    <property type="match status" value="6"/>
</dbReference>
<feature type="region of interest" description="Disordered" evidence="8">
    <location>
        <begin position="315"/>
        <end position="339"/>
    </location>
</feature>
<feature type="domain" description="C2H2-type" evidence="9">
    <location>
        <begin position="293"/>
        <end position="320"/>
    </location>
</feature>
<feature type="domain" description="C2H2-type" evidence="9">
    <location>
        <begin position="228"/>
        <end position="255"/>
    </location>
</feature>
<dbReference type="Pfam" id="PF23611">
    <property type="entry name" value="zf-C2H2_16"/>
    <property type="match status" value="1"/>
</dbReference>
<dbReference type="InterPro" id="IPR013087">
    <property type="entry name" value="Znf_C2H2_type"/>
</dbReference>
<dbReference type="InterPro" id="IPR050527">
    <property type="entry name" value="Snail/Krueppel_Znf"/>
</dbReference>
<keyword evidence="2" id="KW-0479">Metal-binding</keyword>
<feature type="domain" description="C2H2-type" evidence="9">
    <location>
        <begin position="86"/>
        <end position="113"/>
    </location>
</feature>
<comment type="caution">
    <text evidence="10">The sequence shown here is derived from an EMBL/GenBank/DDBJ whole genome shotgun (WGS) entry which is preliminary data.</text>
</comment>
<evidence type="ECO:0000256" key="1">
    <source>
        <dbReference type="ARBA" id="ARBA00004123"/>
    </source>
</evidence>
<dbReference type="Pfam" id="PF00096">
    <property type="entry name" value="zf-C2H2"/>
    <property type="match status" value="6"/>
</dbReference>
<feature type="compositionally biased region" description="Basic and acidic residues" evidence="8">
    <location>
        <begin position="315"/>
        <end position="336"/>
    </location>
</feature>
<dbReference type="InterPro" id="IPR056438">
    <property type="entry name" value="Znf-C2H2_CTCF"/>
</dbReference>
<dbReference type="Pfam" id="PF13465">
    <property type="entry name" value="zf-H2C2_2"/>
    <property type="match status" value="1"/>
</dbReference>
<gene>
    <name evidence="10" type="ORF">KUTeg_019996</name>
</gene>
<evidence type="ECO:0000256" key="5">
    <source>
        <dbReference type="ARBA" id="ARBA00022833"/>
    </source>
</evidence>
<feature type="domain" description="C2H2-type" evidence="9">
    <location>
        <begin position="57"/>
        <end position="85"/>
    </location>
</feature>
<dbReference type="PANTHER" id="PTHR24388:SF104">
    <property type="entry name" value="AT-RICH BINDING PROTEIN-RELATED"/>
    <property type="match status" value="1"/>
</dbReference>